<feature type="transmembrane region" description="Helical" evidence="8">
    <location>
        <begin position="370"/>
        <end position="393"/>
    </location>
</feature>
<sequence>MTTTTLEANQSYRAVLRDRRVAGLLLGDLLANAGTGMILVAMPVQTLAIHGDVPRAVAVGMVEAAPFVLSTVLALAIGLGRVNIPPRTLLVADCVLRSLTFATLGVLALTGRLTLPVLIGGLFFGATFRMAGASSRRLLATSMVDGTGRYAVNGLLGVNTTFALYIVGPVVGGLIVATTSPGVALVADAAGALILLTAVAASTSRSPSPPATPSSPATASSSAAASRASRRPRPESGWRILRRRPVAARLLVVEFFFNFLYMPIEIALPLFVRDRLDTDATGLGLMWGALGLGAFAGAALVNQLRHLPQRHLLIGIIALWALCPVALATVETLPAAMVVFALGGLVWAPFTPVAYSFLQSGLAPDEQQQVVTLWTTGSMVAAPLGLLVGGPLIELSGTAGGMVLSGALTLLLVPIAAFAVLRPRSTA</sequence>
<dbReference type="InterPro" id="IPR036259">
    <property type="entry name" value="MFS_trans_sf"/>
</dbReference>
<dbReference type="EMBL" id="BLPF01000002">
    <property type="protein sequence ID" value="GFJ82925.1"/>
    <property type="molecule type" value="Genomic_DNA"/>
</dbReference>
<keyword evidence="10" id="KW-1185">Reference proteome</keyword>
<dbReference type="RefSeq" id="WP_173064051.1">
    <property type="nucleotide sequence ID" value="NZ_BAABGO010000004.1"/>
</dbReference>
<feature type="transmembrane region" description="Helical" evidence="8">
    <location>
        <begin position="336"/>
        <end position="358"/>
    </location>
</feature>
<evidence type="ECO:0000256" key="1">
    <source>
        <dbReference type="ARBA" id="ARBA00004651"/>
    </source>
</evidence>
<evidence type="ECO:0000256" key="6">
    <source>
        <dbReference type="ARBA" id="ARBA00023136"/>
    </source>
</evidence>
<dbReference type="SUPFAM" id="SSF103473">
    <property type="entry name" value="MFS general substrate transporter"/>
    <property type="match status" value="1"/>
</dbReference>
<dbReference type="AlphaFoldDB" id="A0A6V8KQN9"/>
<feature type="transmembrane region" description="Helical" evidence="8">
    <location>
        <begin position="246"/>
        <end position="264"/>
    </location>
</feature>
<protein>
    <submittedName>
        <fullName evidence="9">MFS transporter</fullName>
    </submittedName>
</protein>
<evidence type="ECO:0000256" key="8">
    <source>
        <dbReference type="SAM" id="Phobius"/>
    </source>
</evidence>
<evidence type="ECO:0000256" key="3">
    <source>
        <dbReference type="ARBA" id="ARBA00022475"/>
    </source>
</evidence>
<dbReference type="Gene3D" id="1.20.1250.20">
    <property type="entry name" value="MFS general substrate transporter like domains"/>
    <property type="match status" value="1"/>
</dbReference>
<name>A0A6V8KQN9_9ACTN</name>
<reference evidence="9 10" key="2">
    <citation type="submission" date="2020-03" db="EMBL/GenBank/DDBJ databases">
        <authorList>
            <person name="Ichikawa N."/>
            <person name="Kimura A."/>
            <person name="Kitahashi Y."/>
            <person name="Uohara A."/>
        </authorList>
    </citation>
    <scope>NUCLEOTIDE SEQUENCE [LARGE SCALE GENOMIC DNA]</scope>
    <source>
        <strain evidence="9 10">NBRC 108639</strain>
    </source>
</reference>
<comment type="subcellular location">
    <subcellularLocation>
        <location evidence="1">Cell membrane</location>
        <topology evidence="1">Multi-pass membrane protein</topology>
    </subcellularLocation>
</comment>
<dbReference type="CDD" id="cd06173">
    <property type="entry name" value="MFS_MefA_like"/>
    <property type="match status" value="1"/>
</dbReference>
<feature type="transmembrane region" description="Helical" evidence="8">
    <location>
        <begin position="399"/>
        <end position="421"/>
    </location>
</feature>
<dbReference type="Pfam" id="PF05977">
    <property type="entry name" value="MFS_3"/>
    <property type="match status" value="1"/>
</dbReference>
<dbReference type="GO" id="GO:0005886">
    <property type="term" value="C:plasma membrane"/>
    <property type="evidence" value="ECO:0007669"/>
    <property type="project" value="UniProtKB-SubCell"/>
</dbReference>
<feature type="compositionally biased region" description="Low complexity" evidence="7">
    <location>
        <begin position="214"/>
        <end position="227"/>
    </location>
</feature>
<feature type="transmembrane region" description="Helical" evidence="8">
    <location>
        <begin position="56"/>
        <end position="77"/>
    </location>
</feature>
<accession>A0A6V8KQN9</accession>
<comment type="caution">
    <text evidence="9">The sequence shown here is derived from an EMBL/GenBank/DDBJ whole genome shotgun (WGS) entry which is preliminary data.</text>
</comment>
<feature type="transmembrane region" description="Helical" evidence="8">
    <location>
        <begin position="311"/>
        <end position="330"/>
    </location>
</feature>
<feature type="transmembrane region" description="Helical" evidence="8">
    <location>
        <begin position="284"/>
        <end position="304"/>
    </location>
</feature>
<keyword evidence="3" id="KW-1003">Cell membrane</keyword>
<feature type="transmembrane region" description="Helical" evidence="8">
    <location>
        <begin position="21"/>
        <end position="44"/>
    </location>
</feature>
<evidence type="ECO:0000256" key="7">
    <source>
        <dbReference type="SAM" id="MobiDB-lite"/>
    </source>
</evidence>
<evidence type="ECO:0000256" key="4">
    <source>
        <dbReference type="ARBA" id="ARBA00022692"/>
    </source>
</evidence>
<feature type="region of interest" description="Disordered" evidence="7">
    <location>
        <begin position="203"/>
        <end position="231"/>
    </location>
</feature>
<proteinExistence type="predicted"/>
<keyword evidence="2" id="KW-0813">Transport</keyword>
<keyword evidence="5 8" id="KW-1133">Transmembrane helix</keyword>
<dbReference type="InterPro" id="IPR010290">
    <property type="entry name" value="TM_effector"/>
</dbReference>
<reference evidence="9 10" key="1">
    <citation type="submission" date="2020-03" db="EMBL/GenBank/DDBJ databases">
        <title>Whole genome shotgun sequence of Phytohabitans houttuyneae NBRC 108639.</title>
        <authorList>
            <person name="Komaki H."/>
            <person name="Tamura T."/>
        </authorList>
    </citation>
    <scope>NUCLEOTIDE SEQUENCE [LARGE SCALE GENOMIC DNA]</scope>
    <source>
        <strain evidence="9 10">NBRC 108639</strain>
    </source>
</reference>
<evidence type="ECO:0000256" key="2">
    <source>
        <dbReference type="ARBA" id="ARBA00022448"/>
    </source>
</evidence>
<dbReference type="PANTHER" id="PTHR23513:SF11">
    <property type="entry name" value="STAPHYLOFERRIN A TRANSPORTER"/>
    <property type="match status" value="1"/>
</dbReference>
<keyword evidence="4 8" id="KW-0812">Transmembrane</keyword>
<gene>
    <name evidence="9" type="ORF">Phou_071050</name>
</gene>
<keyword evidence="6 8" id="KW-0472">Membrane</keyword>
<dbReference type="Proteomes" id="UP000482800">
    <property type="component" value="Unassembled WGS sequence"/>
</dbReference>
<organism evidence="9 10">
    <name type="scientific">Phytohabitans houttuyneae</name>
    <dbReference type="NCBI Taxonomy" id="1076126"/>
    <lineage>
        <taxon>Bacteria</taxon>
        <taxon>Bacillati</taxon>
        <taxon>Actinomycetota</taxon>
        <taxon>Actinomycetes</taxon>
        <taxon>Micromonosporales</taxon>
        <taxon>Micromonosporaceae</taxon>
    </lineage>
</organism>
<feature type="transmembrane region" description="Helical" evidence="8">
    <location>
        <begin position="152"/>
        <end position="176"/>
    </location>
</feature>
<evidence type="ECO:0000313" key="9">
    <source>
        <dbReference type="EMBL" id="GFJ82925.1"/>
    </source>
</evidence>
<evidence type="ECO:0000313" key="10">
    <source>
        <dbReference type="Proteomes" id="UP000482800"/>
    </source>
</evidence>
<dbReference type="PANTHER" id="PTHR23513">
    <property type="entry name" value="INTEGRAL MEMBRANE EFFLUX PROTEIN-RELATED"/>
    <property type="match status" value="1"/>
</dbReference>
<evidence type="ECO:0000256" key="5">
    <source>
        <dbReference type="ARBA" id="ARBA00022989"/>
    </source>
</evidence>